<dbReference type="EMBL" id="CP066775">
    <property type="protein sequence ID" value="QQL51079.1"/>
    <property type="molecule type" value="Genomic_DNA"/>
</dbReference>
<sequence>MKRIFSLLTLATAAAYGFKVSTLKGTYKYAGSAINGKYEPNSEEFNMERRYDNGKFDAFVLEDGKQPFKYQSGKYKLKNDSCFETETFNAQSAVLTGKTLKYSFTFHQDTLILKGILPNGNAAEEHWVRTGK</sequence>
<evidence type="ECO:0000313" key="2">
    <source>
        <dbReference type="Proteomes" id="UP000429232"/>
    </source>
</evidence>
<name>A0A6I4HXM0_9SPHI</name>
<protein>
    <recommendedName>
        <fullName evidence="3">Lipocalin-like protein</fullName>
    </recommendedName>
</protein>
<proteinExistence type="predicted"/>
<dbReference type="RefSeq" id="WP_157523652.1">
    <property type="nucleotide sequence ID" value="NZ_CP066775.1"/>
</dbReference>
<dbReference type="Gene3D" id="2.40.128.490">
    <property type="entry name" value="Uncharacterised protein PF14869, DUF4488"/>
    <property type="match status" value="1"/>
</dbReference>
<reference evidence="1 2" key="1">
    <citation type="submission" date="2020-12" db="EMBL/GenBank/DDBJ databases">
        <title>HMF7856_wgs.fasta genome submission.</title>
        <authorList>
            <person name="Kang H."/>
            <person name="Kim H."/>
            <person name="Joh K."/>
        </authorList>
    </citation>
    <scope>NUCLEOTIDE SEQUENCE [LARGE SCALE GENOMIC DNA]</scope>
    <source>
        <strain evidence="1 2">HMF7856</strain>
    </source>
</reference>
<accession>A0A6I4HXM0</accession>
<dbReference type="KEGG" id="mgik:GO620_006415"/>
<organism evidence="1 2">
    <name type="scientific">Mucilaginibacter ginkgonis</name>
    <dbReference type="NCBI Taxonomy" id="2682091"/>
    <lineage>
        <taxon>Bacteria</taxon>
        <taxon>Pseudomonadati</taxon>
        <taxon>Bacteroidota</taxon>
        <taxon>Sphingobacteriia</taxon>
        <taxon>Sphingobacteriales</taxon>
        <taxon>Sphingobacteriaceae</taxon>
        <taxon>Mucilaginibacter</taxon>
    </lineage>
</organism>
<gene>
    <name evidence="1" type="ORF">GO620_006415</name>
</gene>
<evidence type="ECO:0000313" key="1">
    <source>
        <dbReference type="EMBL" id="QQL51079.1"/>
    </source>
</evidence>
<keyword evidence="2" id="KW-1185">Reference proteome</keyword>
<dbReference type="AlphaFoldDB" id="A0A6I4HXM0"/>
<evidence type="ECO:0008006" key="3">
    <source>
        <dbReference type="Google" id="ProtNLM"/>
    </source>
</evidence>
<dbReference type="Proteomes" id="UP000429232">
    <property type="component" value="Chromosome"/>
</dbReference>